<evidence type="ECO:0000313" key="3">
    <source>
        <dbReference type="Proteomes" id="UP000799291"/>
    </source>
</evidence>
<feature type="region of interest" description="Disordered" evidence="1">
    <location>
        <begin position="183"/>
        <end position="204"/>
    </location>
</feature>
<evidence type="ECO:0000313" key="2">
    <source>
        <dbReference type="EMBL" id="KAF2691689.1"/>
    </source>
</evidence>
<sequence length="223" mass="24823">MARRRIPAGATPPLGSICKTCARTLATTSPDGGFVLSGTHNQACNTCEMFEVLYEDAQRRDDAFKELESRRFEHGGRQLALAEAKAAHKAFNNFLIQVEAQPMPSASSEDPSQSATLQEAQDSFLSHKQDQKRALTPSTPPKAKRPRLDHGTHRVSFHPSVIFRDETDARPYHVFNRSSDEYVPGRNAPREPSEFLDTSGYGVPPGRFFGVRKHGKGWVETKE</sequence>
<keyword evidence="3" id="KW-1185">Reference proteome</keyword>
<feature type="compositionally biased region" description="Polar residues" evidence="1">
    <location>
        <begin position="104"/>
        <end position="124"/>
    </location>
</feature>
<reference evidence="2" key="1">
    <citation type="journal article" date="2020" name="Stud. Mycol.">
        <title>101 Dothideomycetes genomes: a test case for predicting lifestyles and emergence of pathogens.</title>
        <authorList>
            <person name="Haridas S."/>
            <person name="Albert R."/>
            <person name="Binder M."/>
            <person name="Bloem J."/>
            <person name="Labutti K."/>
            <person name="Salamov A."/>
            <person name="Andreopoulos B."/>
            <person name="Baker S."/>
            <person name="Barry K."/>
            <person name="Bills G."/>
            <person name="Bluhm B."/>
            <person name="Cannon C."/>
            <person name="Castanera R."/>
            <person name="Culley D."/>
            <person name="Daum C."/>
            <person name="Ezra D."/>
            <person name="Gonzalez J."/>
            <person name="Henrissat B."/>
            <person name="Kuo A."/>
            <person name="Liang C."/>
            <person name="Lipzen A."/>
            <person name="Lutzoni F."/>
            <person name="Magnuson J."/>
            <person name="Mondo S."/>
            <person name="Nolan M."/>
            <person name="Ohm R."/>
            <person name="Pangilinan J."/>
            <person name="Park H.-J."/>
            <person name="Ramirez L."/>
            <person name="Alfaro M."/>
            <person name="Sun H."/>
            <person name="Tritt A."/>
            <person name="Yoshinaga Y."/>
            <person name="Zwiers L.-H."/>
            <person name="Turgeon B."/>
            <person name="Goodwin S."/>
            <person name="Spatafora J."/>
            <person name="Crous P."/>
            <person name="Grigoriev I."/>
        </authorList>
    </citation>
    <scope>NUCLEOTIDE SEQUENCE</scope>
    <source>
        <strain evidence="2">CBS 122367</strain>
    </source>
</reference>
<gene>
    <name evidence="2" type="ORF">K458DRAFT_285282</name>
</gene>
<protein>
    <submittedName>
        <fullName evidence="2">Uncharacterized protein</fullName>
    </submittedName>
</protein>
<feature type="non-terminal residue" evidence="2">
    <location>
        <position position="223"/>
    </location>
</feature>
<dbReference type="EMBL" id="MU005569">
    <property type="protein sequence ID" value="KAF2691689.1"/>
    <property type="molecule type" value="Genomic_DNA"/>
</dbReference>
<dbReference type="OrthoDB" id="3800892at2759"/>
<organism evidence="2 3">
    <name type="scientific">Lentithecium fluviatile CBS 122367</name>
    <dbReference type="NCBI Taxonomy" id="1168545"/>
    <lineage>
        <taxon>Eukaryota</taxon>
        <taxon>Fungi</taxon>
        <taxon>Dikarya</taxon>
        <taxon>Ascomycota</taxon>
        <taxon>Pezizomycotina</taxon>
        <taxon>Dothideomycetes</taxon>
        <taxon>Pleosporomycetidae</taxon>
        <taxon>Pleosporales</taxon>
        <taxon>Massarineae</taxon>
        <taxon>Lentitheciaceae</taxon>
        <taxon>Lentithecium</taxon>
    </lineage>
</organism>
<accession>A0A6G1JNF9</accession>
<proteinExistence type="predicted"/>
<dbReference type="Proteomes" id="UP000799291">
    <property type="component" value="Unassembled WGS sequence"/>
</dbReference>
<dbReference type="AlphaFoldDB" id="A0A6G1JNF9"/>
<feature type="region of interest" description="Disordered" evidence="1">
    <location>
        <begin position="102"/>
        <end position="156"/>
    </location>
</feature>
<name>A0A6G1JNF9_9PLEO</name>
<evidence type="ECO:0000256" key="1">
    <source>
        <dbReference type="SAM" id="MobiDB-lite"/>
    </source>
</evidence>